<reference evidence="2 3" key="1">
    <citation type="submission" date="2006-03" db="EMBL/GenBank/DDBJ databases">
        <title>Complete sequence of chromosome of Nitrobacter hamburgensis X14.</title>
        <authorList>
            <consortium name="US DOE Joint Genome Institute"/>
            <person name="Copeland A."/>
            <person name="Lucas S."/>
            <person name="Lapidus A."/>
            <person name="Barry K."/>
            <person name="Detter J.C."/>
            <person name="Glavina del Rio T."/>
            <person name="Hammon N."/>
            <person name="Israni S."/>
            <person name="Dalin E."/>
            <person name="Tice H."/>
            <person name="Pitluck S."/>
            <person name="Chain P."/>
            <person name="Malfatti S."/>
            <person name="Shin M."/>
            <person name="Vergez L."/>
            <person name="Schmutz J."/>
            <person name="Larimer F."/>
            <person name="Land M."/>
            <person name="Hauser L."/>
            <person name="Kyrpides N."/>
            <person name="Ivanova N."/>
            <person name="Ward B."/>
            <person name="Arp D."/>
            <person name="Klotz M."/>
            <person name="Stein L."/>
            <person name="O'Mullan G."/>
            <person name="Starkenburg S."/>
            <person name="Sayavedra L."/>
            <person name="Poret-Peterson A.T."/>
            <person name="Gentry M.E."/>
            <person name="Bruce D."/>
            <person name="Richardson P."/>
        </authorList>
    </citation>
    <scope>NUCLEOTIDE SEQUENCE [LARGE SCALE GENOMIC DNA]</scope>
    <source>
        <strain evidence="3">DSM 10229 / NCIMB 13809 / X14</strain>
    </source>
</reference>
<name>Q1QIC2_NITHX</name>
<keyword evidence="3" id="KW-1185">Reference proteome</keyword>
<protein>
    <submittedName>
        <fullName evidence="2">Uncharacterized protein</fullName>
    </submittedName>
</protein>
<proteinExistence type="predicted"/>
<dbReference type="STRING" id="323097.Nham_3291"/>
<dbReference type="HOGENOM" id="CLU_1935802_0_0_5"/>
<gene>
    <name evidence="2" type="ordered locus">Nham_3291</name>
</gene>
<feature type="region of interest" description="Disordered" evidence="1">
    <location>
        <begin position="1"/>
        <end position="33"/>
    </location>
</feature>
<dbReference type="Proteomes" id="UP000001953">
    <property type="component" value="Chromosome"/>
</dbReference>
<evidence type="ECO:0000256" key="1">
    <source>
        <dbReference type="SAM" id="MobiDB-lite"/>
    </source>
</evidence>
<dbReference type="EMBL" id="CP000319">
    <property type="protein sequence ID" value="ABE64025.1"/>
    <property type="molecule type" value="Genomic_DNA"/>
</dbReference>
<evidence type="ECO:0000313" key="3">
    <source>
        <dbReference type="Proteomes" id="UP000001953"/>
    </source>
</evidence>
<dbReference type="AlphaFoldDB" id="Q1QIC2"/>
<organism evidence="2 3">
    <name type="scientific">Nitrobacter hamburgensis (strain DSM 10229 / NCIMB 13809 / X14)</name>
    <dbReference type="NCBI Taxonomy" id="323097"/>
    <lineage>
        <taxon>Bacteria</taxon>
        <taxon>Pseudomonadati</taxon>
        <taxon>Pseudomonadota</taxon>
        <taxon>Alphaproteobacteria</taxon>
        <taxon>Hyphomicrobiales</taxon>
        <taxon>Nitrobacteraceae</taxon>
        <taxon>Nitrobacter</taxon>
    </lineage>
</organism>
<sequence length="130" mass="14979">MRLKVRRGAEPHTERDEWRDGRPPSEEGESDAASGRYFTLEIDGRAVLVFSAPSLRSAKTRVRENWFVQELSQMRTGGKPLCVSESTFVVRAASLQEKSEAEVWFFLDRFRGDDVKYHFTFLVPMDAQPH</sequence>
<dbReference type="KEGG" id="nha:Nham_3291"/>
<accession>Q1QIC2</accession>
<feature type="compositionally biased region" description="Basic and acidic residues" evidence="1">
    <location>
        <begin position="7"/>
        <end position="25"/>
    </location>
</feature>
<evidence type="ECO:0000313" key="2">
    <source>
        <dbReference type="EMBL" id="ABE64025.1"/>
    </source>
</evidence>